<dbReference type="GO" id="GO:0005506">
    <property type="term" value="F:iron ion binding"/>
    <property type="evidence" value="ECO:0007669"/>
    <property type="project" value="InterPro"/>
</dbReference>
<name>A0A9P5SJX9_9FUNG</name>
<evidence type="ECO:0000256" key="4">
    <source>
        <dbReference type="ARBA" id="ARBA00023004"/>
    </source>
</evidence>
<proteinExistence type="inferred from homology"/>
<protein>
    <submittedName>
        <fullName evidence="5">Cytochrome P450-dit2</fullName>
    </submittedName>
</protein>
<comment type="similarity">
    <text evidence="1">Belongs to the cytochrome P450 family.</text>
</comment>
<comment type="caution">
    <text evidence="5">The sequence shown here is derived from an EMBL/GenBank/DDBJ whole genome shotgun (WGS) entry which is preliminary data.</text>
</comment>
<keyword evidence="6" id="KW-1185">Reference proteome</keyword>
<reference evidence="5" key="1">
    <citation type="journal article" date="2020" name="Fungal Divers.">
        <title>Resolving the Mortierellaceae phylogeny through synthesis of multi-gene phylogenetics and phylogenomics.</title>
        <authorList>
            <person name="Vandepol N."/>
            <person name="Liber J."/>
            <person name="Desiro A."/>
            <person name="Na H."/>
            <person name="Kennedy M."/>
            <person name="Barry K."/>
            <person name="Grigoriev I.V."/>
            <person name="Miller A.N."/>
            <person name="O'Donnell K."/>
            <person name="Stajich J.E."/>
            <person name="Bonito G."/>
        </authorList>
    </citation>
    <scope>NUCLEOTIDE SEQUENCE</scope>
    <source>
        <strain evidence="5">NVP1</strain>
    </source>
</reference>
<dbReference type="Pfam" id="PF00067">
    <property type="entry name" value="p450"/>
    <property type="match status" value="1"/>
</dbReference>
<keyword evidence="3" id="KW-0560">Oxidoreductase</keyword>
<dbReference type="EMBL" id="JAAAUY010000310">
    <property type="protein sequence ID" value="KAF9331639.1"/>
    <property type="molecule type" value="Genomic_DNA"/>
</dbReference>
<gene>
    <name evidence="5" type="primary">DIT2</name>
    <name evidence="5" type="ORF">BG006_005523</name>
</gene>
<dbReference type="Proteomes" id="UP000696485">
    <property type="component" value="Unassembled WGS sequence"/>
</dbReference>
<keyword evidence="4" id="KW-0408">Iron</keyword>
<sequence>MIVRRDTTVQALTWPFYSLMADSRVMANIVREIDSVLGGDETKIAFETLMHELPYIKAVFHETLRLHPPVPKNIKQAVADDVLPDGTRVYAGEIVGYSNWCMGRNKSVWGQNAETFVPER</sequence>
<dbReference type="GO" id="GO:0016705">
    <property type="term" value="F:oxidoreductase activity, acting on paired donors, with incorporation or reduction of molecular oxygen"/>
    <property type="evidence" value="ECO:0007669"/>
    <property type="project" value="InterPro"/>
</dbReference>
<evidence type="ECO:0000256" key="3">
    <source>
        <dbReference type="ARBA" id="ARBA00023002"/>
    </source>
</evidence>
<dbReference type="InterPro" id="IPR002401">
    <property type="entry name" value="Cyt_P450_E_grp-I"/>
</dbReference>
<dbReference type="PRINTS" id="PR00463">
    <property type="entry name" value="EP450I"/>
</dbReference>
<evidence type="ECO:0000313" key="5">
    <source>
        <dbReference type="EMBL" id="KAF9331639.1"/>
    </source>
</evidence>
<dbReference type="SUPFAM" id="SSF48264">
    <property type="entry name" value="Cytochrome P450"/>
    <property type="match status" value="1"/>
</dbReference>
<evidence type="ECO:0000313" key="6">
    <source>
        <dbReference type="Proteomes" id="UP000696485"/>
    </source>
</evidence>
<dbReference type="GO" id="GO:0004497">
    <property type="term" value="F:monooxygenase activity"/>
    <property type="evidence" value="ECO:0007669"/>
    <property type="project" value="InterPro"/>
</dbReference>
<dbReference type="InterPro" id="IPR036396">
    <property type="entry name" value="Cyt_P450_sf"/>
</dbReference>
<keyword evidence="2" id="KW-0479">Metal-binding</keyword>
<dbReference type="Gene3D" id="1.10.630.10">
    <property type="entry name" value="Cytochrome P450"/>
    <property type="match status" value="1"/>
</dbReference>
<dbReference type="AlphaFoldDB" id="A0A9P5SJX9"/>
<dbReference type="GO" id="GO:0020037">
    <property type="term" value="F:heme binding"/>
    <property type="evidence" value="ECO:0007669"/>
    <property type="project" value="InterPro"/>
</dbReference>
<evidence type="ECO:0000256" key="2">
    <source>
        <dbReference type="ARBA" id="ARBA00022723"/>
    </source>
</evidence>
<evidence type="ECO:0000256" key="1">
    <source>
        <dbReference type="ARBA" id="ARBA00010617"/>
    </source>
</evidence>
<accession>A0A9P5SJX9</accession>
<organism evidence="5 6">
    <name type="scientific">Podila minutissima</name>
    <dbReference type="NCBI Taxonomy" id="64525"/>
    <lineage>
        <taxon>Eukaryota</taxon>
        <taxon>Fungi</taxon>
        <taxon>Fungi incertae sedis</taxon>
        <taxon>Mucoromycota</taxon>
        <taxon>Mortierellomycotina</taxon>
        <taxon>Mortierellomycetes</taxon>
        <taxon>Mortierellales</taxon>
        <taxon>Mortierellaceae</taxon>
        <taxon>Podila</taxon>
    </lineage>
</organism>
<dbReference type="InterPro" id="IPR001128">
    <property type="entry name" value="Cyt_P450"/>
</dbReference>
<dbReference type="PANTHER" id="PTHR24296">
    <property type="entry name" value="CYTOCHROME P450"/>
    <property type="match status" value="1"/>
</dbReference>